<dbReference type="InterPro" id="IPR017437">
    <property type="entry name" value="ATP-NAD_kinase_PpnK-typ_C"/>
</dbReference>
<dbReference type="HAMAP" id="MF_00361">
    <property type="entry name" value="NAD_kinase"/>
    <property type="match status" value="1"/>
</dbReference>
<comment type="subcellular location">
    <subcellularLocation>
        <location evidence="6">Cytoplasm</location>
    </subcellularLocation>
</comment>
<dbReference type="STRING" id="572544.Ilyop_1479"/>
<keyword evidence="6" id="KW-0547">Nucleotide-binding</keyword>
<comment type="similarity">
    <text evidence="6">Belongs to the NAD kinase family.</text>
</comment>
<feature type="binding site" evidence="6">
    <location>
        <position position="56"/>
    </location>
    <ligand>
        <name>NAD(+)</name>
        <dbReference type="ChEBI" id="CHEBI:57540"/>
    </ligand>
</feature>
<evidence type="ECO:0000256" key="5">
    <source>
        <dbReference type="ARBA" id="ARBA00047925"/>
    </source>
</evidence>
<dbReference type="GO" id="GO:0051287">
    <property type="term" value="F:NAD binding"/>
    <property type="evidence" value="ECO:0007669"/>
    <property type="project" value="UniProtKB-ARBA"/>
</dbReference>
<dbReference type="Pfam" id="PF20143">
    <property type="entry name" value="NAD_kinase_C"/>
    <property type="match status" value="1"/>
</dbReference>
<feature type="binding site" evidence="6">
    <location>
        <position position="187"/>
    </location>
    <ligand>
        <name>NAD(+)</name>
        <dbReference type="ChEBI" id="CHEBI:57540"/>
    </ligand>
</feature>
<dbReference type="Pfam" id="PF01513">
    <property type="entry name" value="NAD_kinase"/>
    <property type="match status" value="1"/>
</dbReference>
<dbReference type="KEGG" id="ipo:Ilyop_1479"/>
<dbReference type="EC" id="2.7.1.23" evidence="6"/>
<dbReference type="SUPFAM" id="SSF111331">
    <property type="entry name" value="NAD kinase/diacylglycerol kinase-like"/>
    <property type="match status" value="1"/>
</dbReference>
<feature type="binding site" evidence="6">
    <location>
        <begin position="163"/>
        <end position="168"/>
    </location>
    <ligand>
        <name>NAD(+)</name>
        <dbReference type="ChEBI" id="CHEBI:57540"/>
    </ligand>
</feature>
<evidence type="ECO:0000256" key="1">
    <source>
        <dbReference type="ARBA" id="ARBA00022679"/>
    </source>
</evidence>
<sequence>MKKVCLIYNRDKVKALEFYRKTKKYFMDNGLKIYSLEDAWQCDFAVVIGGDGTLLKAAKELIEKPDIFVIAVNMGSLGFITEIKEQEAFDTYDRVLDGYYQLEKRRVLEISLGDRNFHALNEVVISKGGMLTKLVRIGVYSNDEYVNTYRADGVIVATPTGSTAYSLSAGGPIIKPNIKAMLITPIAPHNLSTRPVVVDGDEELEFIIEDMERVGYLTVDGEKSFKISYGEKVRVRYSDKTLKLVLSENRDYYGVLREKLKWGDRLC</sequence>
<protein>
    <recommendedName>
        <fullName evidence="6">NAD kinase</fullName>
        <ecNumber evidence="6">2.7.1.23</ecNumber>
    </recommendedName>
    <alternativeName>
        <fullName evidence="6">ATP-dependent NAD kinase</fullName>
    </alternativeName>
</protein>
<feature type="binding site" evidence="6">
    <location>
        <position position="133"/>
    </location>
    <ligand>
        <name>NAD(+)</name>
        <dbReference type="ChEBI" id="CHEBI:57540"/>
    </ligand>
</feature>
<dbReference type="InterPro" id="IPR016064">
    <property type="entry name" value="NAD/diacylglycerol_kinase_sf"/>
</dbReference>
<dbReference type="GO" id="GO:0046872">
    <property type="term" value="F:metal ion binding"/>
    <property type="evidence" value="ECO:0007669"/>
    <property type="project" value="UniProtKB-UniRule"/>
</dbReference>
<dbReference type="GO" id="GO:0005737">
    <property type="term" value="C:cytoplasm"/>
    <property type="evidence" value="ECO:0007669"/>
    <property type="project" value="UniProtKB-SubCell"/>
</dbReference>
<dbReference type="GO" id="GO:0019674">
    <property type="term" value="P:NAD+ metabolic process"/>
    <property type="evidence" value="ECO:0007669"/>
    <property type="project" value="InterPro"/>
</dbReference>
<feature type="active site" description="Proton acceptor" evidence="6">
    <location>
        <position position="51"/>
    </location>
</feature>
<feature type="binding site" evidence="6">
    <location>
        <begin position="121"/>
        <end position="122"/>
    </location>
    <ligand>
        <name>NAD(+)</name>
        <dbReference type="ChEBI" id="CHEBI:57540"/>
    </ligand>
</feature>
<gene>
    <name evidence="6" type="primary">nadK</name>
    <name evidence="7" type="ordered locus">Ilyop_1479</name>
</gene>
<dbReference type="GO" id="GO:0003951">
    <property type="term" value="F:NAD+ kinase activity"/>
    <property type="evidence" value="ECO:0007669"/>
    <property type="project" value="UniProtKB-UniRule"/>
</dbReference>
<evidence type="ECO:0000256" key="2">
    <source>
        <dbReference type="ARBA" id="ARBA00022777"/>
    </source>
</evidence>
<dbReference type="HOGENOM" id="CLU_008831_0_3_0"/>
<dbReference type="OrthoDB" id="9774737at2"/>
<dbReference type="EMBL" id="CP002281">
    <property type="protein sequence ID" value="ADO83259.1"/>
    <property type="molecule type" value="Genomic_DNA"/>
</dbReference>
<feature type="binding site" evidence="6">
    <location>
        <position position="152"/>
    </location>
    <ligand>
        <name>NAD(+)</name>
        <dbReference type="ChEBI" id="CHEBI:57540"/>
    </ligand>
</feature>
<feature type="binding site" evidence="6">
    <location>
        <begin position="51"/>
        <end position="52"/>
    </location>
    <ligand>
        <name>NAD(+)</name>
        <dbReference type="ChEBI" id="CHEBI:57540"/>
    </ligand>
</feature>
<dbReference type="Proteomes" id="UP000006875">
    <property type="component" value="Chromosome"/>
</dbReference>
<comment type="cofactor">
    <cofactor evidence="6">
        <name>a divalent metal cation</name>
        <dbReference type="ChEBI" id="CHEBI:60240"/>
    </cofactor>
</comment>
<dbReference type="eggNOG" id="COG0061">
    <property type="taxonomic scope" value="Bacteria"/>
</dbReference>
<keyword evidence="6" id="KW-0963">Cytoplasm</keyword>
<dbReference type="Gene3D" id="3.40.50.10330">
    <property type="entry name" value="Probable inorganic polyphosphate/atp-NAD kinase, domain 1"/>
    <property type="match status" value="1"/>
</dbReference>
<comment type="catalytic activity">
    <reaction evidence="5 6">
        <text>NAD(+) + ATP = ADP + NADP(+) + H(+)</text>
        <dbReference type="Rhea" id="RHEA:18629"/>
        <dbReference type="ChEBI" id="CHEBI:15378"/>
        <dbReference type="ChEBI" id="CHEBI:30616"/>
        <dbReference type="ChEBI" id="CHEBI:57540"/>
        <dbReference type="ChEBI" id="CHEBI:58349"/>
        <dbReference type="ChEBI" id="CHEBI:456216"/>
        <dbReference type="EC" id="2.7.1.23"/>
    </reaction>
</comment>
<keyword evidence="3 6" id="KW-0521">NADP</keyword>
<dbReference type="GO" id="GO:0006741">
    <property type="term" value="P:NADP+ biosynthetic process"/>
    <property type="evidence" value="ECO:0007669"/>
    <property type="project" value="UniProtKB-UniRule"/>
</dbReference>
<dbReference type="RefSeq" id="WP_013387926.1">
    <property type="nucleotide sequence ID" value="NC_014632.1"/>
</dbReference>
<keyword evidence="8" id="KW-1185">Reference proteome</keyword>
<keyword evidence="2 6" id="KW-0418">Kinase</keyword>
<evidence type="ECO:0000313" key="7">
    <source>
        <dbReference type="EMBL" id="ADO83259.1"/>
    </source>
</evidence>
<proteinExistence type="inferred from homology"/>
<feature type="binding site" evidence="6">
    <location>
        <position position="150"/>
    </location>
    <ligand>
        <name>NAD(+)</name>
        <dbReference type="ChEBI" id="CHEBI:57540"/>
    </ligand>
</feature>
<reference evidence="7 8" key="1">
    <citation type="journal article" date="2010" name="Stand. Genomic Sci.">
        <title>Complete genome sequence of Ilyobacter polytropus type strain (CuHbu1).</title>
        <authorList>
            <person name="Sikorski J."/>
            <person name="Chertkov O."/>
            <person name="Lapidus A."/>
            <person name="Nolan M."/>
            <person name="Lucas S."/>
            <person name="Del Rio T.G."/>
            <person name="Tice H."/>
            <person name="Cheng J.F."/>
            <person name="Tapia R."/>
            <person name="Han C."/>
            <person name="Goodwin L."/>
            <person name="Pitluck S."/>
            <person name="Liolios K."/>
            <person name="Ivanova N."/>
            <person name="Mavromatis K."/>
            <person name="Mikhailova N."/>
            <person name="Pati A."/>
            <person name="Chen A."/>
            <person name="Palaniappan K."/>
            <person name="Land M."/>
            <person name="Hauser L."/>
            <person name="Chang Y.J."/>
            <person name="Jeffries C.D."/>
            <person name="Brambilla E."/>
            <person name="Yasawong M."/>
            <person name="Rohde M."/>
            <person name="Pukall R."/>
            <person name="Spring S."/>
            <person name="Goker M."/>
            <person name="Woyke T."/>
            <person name="Bristow J."/>
            <person name="Eisen J.A."/>
            <person name="Markowitz V."/>
            <person name="Hugenholtz P."/>
            <person name="Kyrpides N.C."/>
            <person name="Klenk H.P."/>
        </authorList>
    </citation>
    <scope>NUCLEOTIDE SEQUENCE [LARGE SCALE GENOMIC DNA]</scope>
    <source>
        <strain evidence="8">ATCC 51220 / DSM 2926 / LMG 16218 / CuHBu1</strain>
    </source>
</reference>
<evidence type="ECO:0000313" key="8">
    <source>
        <dbReference type="Proteomes" id="UP000006875"/>
    </source>
</evidence>
<evidence type="ECO:0000256" key="6">
    <source>
        <dbReference type="HAMAP-Rule" id="MF_00361"/>
    </source>
</evidence>
<comment type="function">
    <text evidence="6">Involved in the regulation of the intracellular balance of NAD and NADP, and is a key enzyme in the biosynthesis of NADP. Catalyzes specifically the phosphorylation on 2'-hydroxyl of the adenosine moiety of NAD to yield NADP.</text>
</comment>
<keyword evidence="1 6" id="KW-0808">Transferase</keyword>
<accession>E3H828</accession>
<dbReference type="AlphaFoldDB" id="E3H828"/>
<dbReference type="InterPro" id="IPR017438">
    <property type="entry name" value="ATP-NAD_kinase_N"/>
</dbReference>
<evidence type="ECO:0000256" key="3">
    <source>
        <dbReference type="ARBA" id="ARBA00022857"/>
    </source>
</evidence>
<dbReference type="InterPro" id="IPR002504">
    <property type="entry name" value="NADK"/>
</dbReference>
<dbReference type="PANTHER" id="PTHR20275:SF0">
    <property type="entry name" value="NAD KINASE"/>
    <property type="match status" value="1"/>
</dbReference>
<name>E3H828_ILYPC</name>
<keyword evidence="4 6" id="KW-0520">NAD</keyword>
<dbReference type="PANTHER" id="PTHR20275">
    <property type="entry name" value="NAD KINASE"/>
    <property type="match status" value="1"/>
</dbReference>
<organism evidence="7 8">
    <name type="scientific">Ilyobacter polytropus (strain ATCC 51220 / DSM 2926 / LMG 16218 / CuHBu1)</name>
    <dbReference type="NCBI Taxonomy" id="572544"/>
    <lineage>
        <taxon>Bacteria</taxon>
        <taxon>Fusobacteriati</taxon>
        <taxon>Fusobacteriota</taxon>
        <taxon>Fusobacteriia</taxon>
        <taxon>Fusobacteriales</taxon>
        <taxon>Fusobacteriaceae</taxon>
        <taxon>Ilyobacter</taxon>
    </lineage>
</organism>
<evidence type="ECO:0000256" key="4">
    <source>
        <dbReference type="ARBA" id="ARBA00023027"/>
    </source>
</evidence>
<keyword evidence="6" id="KW-0067">ATP-binding</keyword>
<dbReference type="Gene3D" id="2.60.200.30">
    <property type="entry name" value="Probable inorganic polyphosphate/atp-NAD kinase, domain 2"/>
    <property type="match status" value="1"/>
</dbReference>
<dbReference type="GO" id="GO:0005524">
    <property type="term" value="F:ATP binding"/>
    <property type="evidence" value="ECO:0007669"/>
    <property type="project" value="UniProtKB-KW"/>
</dbReference>
<comment type="caution">
    <text evidence="6">Lacks conserved residue(s) required for the propagation of feature annotation.</text>
</comment>